<proteinExistence type="predicted"/>
<keyword evidence="4" id="KW-1185">Reference proteome</keyword>
<organism evidence="3 4">
    <name type="scientific">Paramecium octaurelia</name>
    <dbReference type="NCBI Taxonomy" id="43137"/>
    <lineage>
        <taxon>Eukaryota</taxon>
        <taxon>Sar</taxon>
        <taxon>Alveolata</taxon>
        <taxon>Ciliophora</taxon>
        <taxon>Intramacronucleata</taxon>
        <taxon>Oligohymenophorea</taxon>
        <taxon>Peniculida</taxon>
        <taxon>Parameciidae</taxon>
        <taxon>Paramecium</taxon>
    </lineage>
</organism>
<evidence type="ECO:0000256" key="2">
    <source>
        <dbReference type="SAM" id="MobiDB-lite"/>
    </source>
</evidence>
<feature type="coiled-coil region" evidence="1">
    <location>
        <begin position="179"/>
        <end position="228"/>
    </location>
</feature>
<dbReference type="OMA" id="HIQMIEN"/>
<feature type="compositionally biased region" description="Basic residues" evidence="2">
    <location>
        <begin position="113"/>
        <end position="128"/>
    </location>
</feature>
<evidence type="ECO:0000313" key="3">
    <source>
        <dbReference type="EMBL" id="CAD8202614.1"/>
    </source>
</evidence>
<sequence length="241" mass="28304">MMRNGLEQICNQATSFWKSQLFLQSKHVEEASTNIGSNILVYDSIFEVSAKKTEDFLFPEAQKQNQINEKCEEEFVYPEIQNSQQLQLEENSQEENSQEEKDSFSCAESQNRKKEKKKSRTRSKKSTKQRLTISQEAFILEQTRKGTNPADIALQIPSAAFNQIKNRLMKKLKYLSQNNEFSCQNIADLIERIQILQQEEDIDNTTKIEELRQHIQTIENHLNSTKKLILQKYMILYQQEQ</sequence>
<dbReference type="Proteomes" id="UP000683925">
    <property type="component" value="Unassembled WGS sequence"/>
</dbReference>
<evidence type="ECO:0000313" key="4">
    <source>
        <dbReference type="Proteomes" id="UP000683925"/>
    </source>
</evidence>
<reference evidence="3" key="1">
    <citation type="submission" date="2021-01" db="EMBL/GenBank/DDBJ databases">
        <authorList>
            <consortium name="Genoscope - CEA"/>
            <person name="William W."/>
        </authorList>
    </citation>
    <scope>NUCLEOTIDE SEQUENCE</scope>
</reference>
<evidence type="ECO:0000256" key="1">
    <source>
        <dbReference type="SAM" id="Coils"/>
    </source>
</evidence>
<comment type="caution">
    <text evidence="3">The sequence shown here is derived from an EMBL/GenBank/DDBJ whole genome shotgun (WGS) entry which is preliminary data.</text>
</comment>
<gene>
    <name evidence="3" type="ORF">POCTA_138.1.T1270166</name>
</gene>
<name>A0A8S1XQG4_PAROT</name>
<feature type="region of interest" description="Disordered" evidence="2">
    <location>
        <begin position="86"/>
        <end position="130"/>
    </location>
</feature>
<dbReference type="EMBL" id="CAJJDP010000127">
    <property type="protein sequence ID" value="CAD8202614.1"/>
    <property type="molecule type" value="Genomic_DNA"/>
</dbReference>
<protein>
    <submittedName>
        <fullName evidence="3">Uncharacterized protein</fullName>
    </submittedName>
</protein>
<dbReference type="AlphaFoldDB" id="A0A8S1XQG4"/>
<keyword evidence="1" id="KW-0175">Coiled coil</keyword>
<accession>A0A8S1XQG4</accession>
<dbReference type="OrthoDB" id="10363453at2759"/>